<evidence type="ECO:0000313" key="3">
    <source>
        <dbReference type="Proteomes" id="UP001178888"/>
    </source>
</evidence>
<keyword evidence="3" id="KW-1185">Reference proteome</keyword>
<proteinExistence type="predicted"/>
<dbReference type="RefSeq" id="WP_308914196.1">
    <property type="nucleotide sequence ID" value="NZ_JAVGVR010000001.1"/>
</dbReference>
<dbReference type="AlphaFoldDB" id="A0AA90TUQ5"/>
<gene>
    <name evidence="2" type="ORF">RCG21_30615</name>
</gene>
<comment type="caution">
    <text evidence="2">The sequence shown here is derived from an EMBL/GenBank/DDBJ whole genome shotgun (WGS) entry which is preliminary data.</text>
</comment>
<protein>
    <recommendedName>
        <fullName evidence="4">SbsC C-terminal domain-containing protein</fullName>
    </recommendedName>
</protein>
<evidence type="ECO:0000313" key="2">
    <source>
        <dbReference type="EMBL" id="MDQ6600599.1"/>
    </source>
</evidence>
<feature type="signal peptide" evidence="1">
    <location>
        <begin position="1"/>
        <end position="23"/>
    </location>
</feature>
<dbReference type="Proteomes" id="UP001178888">
    <property type="component" value="Unassembled WGS sequence"/>
</dbReference>
<sequence length="319" mass="36511">MAKFIIGLLTFFLVLIAASQTSAHVLGVFKEFLVGINENTTQQLKNEMQKTKVEIEQLTPQVQEMQMGYAQQQELAADKLMFYNSIGMDAYLNFIFQSNQIEDVLANKTIIQKKIKNDLQDLNDLYYQYMQLKVTKESLEGETQLLGAIQENLNVRKQILDHYGRLSPLQLADKVGQYWDIVRIFLQGDLLYDNRLLSKNLKDFVTQKTATSPYRIEETMLNQKCKVTYFIRSDHIYVHYHTDYDDLILIGVMAMDNQNTASLKIEAGFIDGFMIPNGELKDLKALSINLAVLSKGSKNFYVEQTNGAIEIQKAEDAGE</sequence>
<name>A0AA90TUQ5_9BACI</name>
<evidence type="ECO:0008006" key="4">
    <source>
        <dbReference type="Google" id="ProtNLM"/>
    </source>
</evidence>
<organism evidence="2 3">
    <name type="scientific">Bacillus salipaludis</name>
    <dbReference type="NCBI Taxonomy" id="2547811"/>
    <lineage>
        <taxon>Bacteria</taxon>
        <taxon>Bacillati</taxon>
        <taxon>Bacillota</taxon>
        <taxon>Bacilli</taxon>
        <taxon>Bacillales</taxon>
        <taxon>Bacillaceae</taxon>
        <taxon>Bacillus</taxon>
    </lineage>
</organism>
<reference evidence="2" key="1">
    <citation type="submission" date="2023-08" db="EMBL/GenBank/DDBJ databases">
        <title>Nitrogen cycling bacteria in agricultural field soils.</title>
        <authorList>
            <person name="Jang J."/>
        </authorList>
    </citation>
    <scope>NUCLEOTIDE SEQUENCE</scope>
    <source>
        <strain evidence="2">PS3-36</strain>
    </source>
</reference>
<accession>A0AA90TUQ5</accession>
<evidence type="ECO:0000256" key="1">
    <source>
        <dbReference type="SAM" id="SignalP"/>
    </source>
</evidence>
<keyword evidence="1" id="KW-0732">Signal</keyword>
<dbReference type="Gene3D" id="6.10.250.3150">
    <property type="match status" value="1"/>
</dbReference>
<feature type="chain" id="PRO_5041716005" description="SbsC C-terminal domain-containing protein" evidence="1">
    <location>
        <begin position="24"/>
        <end position="319"/>
    </location>
</feature>
<dbReference type="EMBL" id="JAVGVR010000001">
    <property type="protein sequence ID" value="MDQ6600599.1"/>
    <property type="molecule type" value="Genomic_DNA"/>
</dbReference>